<feature type="chain" id="PRO_5019506572" evidence="1">
    <location>
        <begin position="23"/>
        <end position="101"/>
    </location>
</feature>
<keyword evidence="1" id="KW-0732">Signal</keyword>
<sequence length="101" mass="10639">MTGFKNLILAFTVLSASTAALASDDVIASLALGKTNEKVKRSLTLNSFSTVSTVGHESAWSGHLGQPATPADYRAGYANVSVSHNGIKLNQQDLLGRYDLS</sequence>
<comment type="caution">
    <text evidence="2">The sequence shown here is derived from an EMBL/GenBank/DDBJ whole genome shotgun (WGS) entry which is preliminary data.</text>
</comment>
<evidence type="ECO:0000313" key="2">
    <source>
        <dbReference type="EMBL" id="RON23090.1"/>
    </source>
</evidence>
<dbReference type="RefSeq" id="WP_123432828.1">
    <property type="nucleotide sequence ID" value="NZ_MOBK01000002.1"/>
</dbReference>
<dbReference type="EMBL" id="MOBK01000002">
    <property type="protein sequence ID" value="RON23090.1"/>
    <property type="molecule type" value="Genomic_DNA"/>
</dbReference>
<feature type="signal peptide" evidence="1">
    <location>
        <begin position="1"/>
        <end position="22"/>
    </location>
</feature>
<organism evidence="2 3">
    <name type="scientific">Pseudomonas brassicacearum</name>
    <dbReference type="NCBI Taxonomy" id="930166"/>
    <lineage>
        <taxon>Bacteria</taxon>
        <taxon>Pseudomonadati</taxon>
        <taxon>Pseudomonadota</taxon>
        <taxon>Gammaproteobacteria</taxon>
        <taxon>Pseudomonadales</taxon>
        <taxon>Pseudomonadaceae</taxon>
        <taxon>Pseudomonas</taxon>
    </lineage>
</organism>
<evidence type="ECO:0000313" key="3">
    <source>
        <dbReference type="Proteomes" id="UP000285636"/>
    </source>
</evidence>
<dbReference type="AlphaFoldDB" id="A0A423IC88"/>
<reference evidence="2 3" key="1">
    <citation type="submission" date="2016-10" db="EMBL/GenBank/DDBJ databases">
        <title>Comparative genome analysis of multiple Pseudomonas spp. focuses on biocontrol and plant growth promoting traits.</title>
        <authorList>
            <person name="Tao X.-Y."/>
            <person name="Taylor C.G."/>
        </authorList>
    </citation>
    <scope>NUCLEOTIDE SEQUENCE [LARGE SCALE GENOMIC DNA]</scope>
    <source>
        <strain evidence="2 3">38D7</strain>
    </source>
</reference>
<gene>
    <name evidence="2" type="ORF">BK660_07490</name>
</gene>
<proteinExistence type="predicted"/>
<evidence type="ECO:0000256" key="1">
    <source>
        <dbReference type="SAM" id="SignalP"/>
    </source>
</evidence>
<protein>
    <submittedName>
        <fullName evidence="2">Uncharacterized protein</fullName>
    </submittedName>
</protein>
<accession>A0A423IC88</accession>
<name>A0A423IC88_9PSED</name>
<dbReference type="Proteomes" id="UP000285636">
    <property type="component" value="Unassembled WGS sequence"/>
</dbReference>